<evidence type="ECO:0000313" key="2">
    <source>
        <dbReference type="EMBL" id="MBD2150299.1"/>
    </source>
</evidence>
<keyword evidence="3" id="KW-1185">Reference proteome</keyword>
<reference evidence="2" key="1">
    <citation type="journal article" date="2015" name="ISME J.">
        <title>Draft Genome Sequence of Streptomyces incarnatus NRRL8089, which Produces the Nucleoside Antibiotic Sinefungin.</title>
        <authorList>
            <person name="Oshima K."/>
            <person name="Hattori M."/>
            <person name="Shimizu H."/>
            <person name="Fukuda K."/>
            <person name="Nemoto M."/>
            <person name="Inagaki K."/>
            <person name="Tamura T."/>
        </authorList>
    </citation>
    <scope>NUCLEOTIDE SEQUENCE</scope>
    <source>
        <strain evidence="2">FACHB-1277</strain>
    </source>
</reference>
<keyword evidence="1" id="KW-0472">Membrane</keyword>
<reference evidence="2" key="2">
    <citation type="submission" date="2020-08" db="EMBL/GenBank/DDBJ databases">
        <authorList>
            <person name="Chen M."/>
            <person name="Teng W."/>
            <person name="Zhao L."/>
            <person name="Hu C."/>
            <person name="Zhou Y."/>
            <person name="Han B."/>
            <person name="Song L."/>
            <person name="Shu W."/>
        </authorList>
    </citation>
    <scope>NUCLEOTIDE SEQUENCE</scope>
    <source>
        <strain evidence="2">FACHB-1277</strain>
    </source>
</reference>
<evidence type="ECO:0000256" key="1">
    <source>
        <dbReference type="SAM" id="Phobius"/>
    </source>
</evidence>
<keyword evidence="1" id="KW-0812">Transmembrane</keyword>
<proteinExistence type="predicted"/>
<comment type="caution">
    <text evidence="2">The sequence shown here is derived from an EMBL/GenBank/DDBJ whole genome shotgun (WGS) entry which is preliminary data.</text>
</comment>
<name>A0A926USI7_9CYAN</name>
<dbReference type="EMBL" id="JACJPY010000023">
    <property type="protein sequence ID" value="MBD2150299.1"/>
    <property type="molecule type" value="Genomic_DNA"/>
</dbReference>
<protein>
    <submittedName>
        <fullName evidence="2">Zf-HC2 domain-containing protein</fullName>
    </submittedName>
</protein>
<evidence type="ECO:0000313" key="3">
    <source>
        <dbReference type="Proteomes" id="UP000631421"/>
    </source>
</evidence>
<organism evidence="2 3">
    <name type="scientific">Pseudanabaena cinerea FACHB-1277</name>
    <dbReference type="NCBI Taxonomy" id="2949581"/>
    <lineage>
        <taxon>Bacteria</taxon>
        <taxon>Bacillati</taxon>
        <taxon>Cyanobacteriota</taxon>
        <taxon>Cyanophyceae</taxon>
        <taxon>Pseudanabaenales</taxon>
        <taxon>Pseudanabaenaceae</taxon>
        <taxon>Pseudanabaena</taxon>
        <taxon>Pseudanabaena cinerea</taxon>
    </lineage>
</organism>
<keyword evidence="1" id="KW-1133">Transmembrane helix</keyword>
<dbReference type="Proteomes" id="UP000631421">
    <property type="component" value="Unassembled WGS sequence"/>
</dbReference>
<gene>
    <name evidence="2" type="ORF">H6F44_09235</name>
</gene>
<dbReference type="AlphaFoldDB" id="A0A926USI7"/>
<sequence length="152" mass="17190">MIIPDERFQLLSAYIDGEVSEAEEQLVETWLSDDPNFRLIYQQQLKLRQLLIDLPAPIPVNSSARVETDRMVNRVMAEIERRSQRRKWKLAGLGISVAAIVGVFGSMFTFNSSPQFSPVANSVKPTVIIKEEPILIAMEEPLVPLPKSMHSK</sequence>
<feature type="transmembrane region" description="Helical" evidence="1">
    <location>
        <begin position="90"/>
        <end position="110"/>
    </location>
</feature>
<accession>A0A926USI7</accession>